<evidence type="ECO:0000313" key="2">
    <source>
        <dbReference type="Proteomes" id="UP001221142"/>
    </source>
</evidence>
<accession>A0AAD7B289</accession>
<comment type="caution">
    <text evidence="1">The sequence shown here is derived from an EMBL/GenBank/DDBJ whole genome shotgun (WGS) entry which is preliminary data.</text>
</comment>
<dbReference type="EMBL" id="JARKIF010000046">
    <property type="protein sequence ID" value="KAJ7608233.1"/>
    <property type="molecule type" value="Genomic_DNA"/>
</dbReference>
<gene>
    <name evidence="1" type="ORF">FB45DRAFT_1039895</name>
</gene>
<keyword evidence="2" id="KW-1185">Reference proteome</keyword>
<dbReference type="AlphaFoldDB" id="A0AAD7B289"/>
<name>A0AAD7B289_9AGAR</name>
<proteinExistence type="predicted"/>
<dbReference type="Proteomes" id="UP001221142">
    <property type="component" value="Unassembled WGS sequence"/>
</dbReference>
<reference evidence="1" key="1">
    <citation type="submission" date="2023-03" db="EMBL/GenBank/DDBJ databases">
        <title>Massive genome expansion in bonnet fungi (Mycena s.s.) driven by repeated elements and novel gene families across ecological guilds.</title>
        <authorList>
            <consortium name="Lawrence Berkeley National Laboratory"/>
            <person name="Harder C.B."/>
            <person name="Miyauchi S."/>
            <person name="Viragh M."/>
            <person name="Kuo A."/>
            <person name="Thoen E."/>
            <person name="Andreopoulos B."/>
            <person name="Lu D."/>
            <person name="Skrede I."/>
            <person name="Drula E."/>
            <person name="Henrissat B."/>
            <person name="Morin E."/>
            <person name="Kohler A."/>
            <person name="Barry K."/>
            <person name="LaButti K."/>
            <person name="Morin E."/>
            <person name="Salamov A."/>
            <person name="Lipzen A."/>
            <person name="Mereny Z."/>
            <person name="Hegedus B."/>
            <person name="Baldrian P."/>
            <person name="Stursova M."/>
            <person name="Weitz H."/>
            <person name="Taylor A."/>
            <person name="Grigoriev I.V."/>
            <person name="Nagy L.G."/>
            <person name="Martin F."/>
            <person name="Kauserud H."/>
        </authorList>
    </citation>
    <scope>NUCLEOTIDE SEQUENCE</scope>
    <source>
        <strain evidence="1">9284</strain>
    </source>
</reference>
<protein>
    <submittedName>
        <fullName evidence="1">Uncharacterized protein</fullName>
    </submittedName>
</protein>
<evidence type="ECO:0000313" key="1">
    <source>
        <dbReference type="EMBL" id="KAJ7608233.1"/>
    </source>
</evidence>
<sequence length="98" mass="11054">MLFSLCNKPLLPSDTFPTPSQLQELRKLLRSSHIPSNSMIPRSHAARHSTAPFESSALERLEISDQGDYYTVMDGLLLFLGQQTAEGVPLRVPRLRYL</sequence>
<organism evidence="1 2">
    <name type="scientific">Roridomyces roridus</name>
    <dbReference type="NCBI Taxonomy" id="1738132"/>
    <lineage>
        <taxon>Eukaryota</taxon>
        <taxon>Fungi</taxon>
        <taxon>Dikarya</taxon>
        <taxon>Basidiomycota</taxon>
        <taxon>Agaricomycotina</taxon>
        <taxon>Agaricomycetes</taxon>
        <taxon>Agaricomycetidae</taxon>
        <taxon>Agaricales</taxon>
        <taxon>Marasmiineae</taxon>
        <taxon>Mycenaceae</taxon>
        <taxon>Roridomyces</taxon>
    </lineage>
</organism>